<comment type="caution">
    <text evidence="1">The sequence shown here is derived from an EMBL/GenBank/DDBJ whole genome shotgun (WGS) entry which is preliminary data.</text>
</comment>
<keyword evidence="2" id="KW-1185">Reference proteome</keyword>
<dbReference type="EMBL" id="BMPI01000009">
    <property type="protein sequence ID" value="GGM22035.1"/>
    <property type="molecule type" value="Genomic_DNA"/>
</dbReference>
<accession>A0A917TG04</accession>
<dbReference type="AlphaFoldDB" id="A0A917TG04"/>
<evidence type="ECO:0008006" key="3">
    <source>
        <dbReference type="Google" id="ProtNLM"/>
    </source>
</evidence>
<dbReference type="Proteomes" id="UP000642070">
    <property type="component" value="Unassembled WGS sequence"/>
</dbReference>
<name>A0A917TG04_9ACTN</name>
<gene>
    <name evidence="1" type="ORF">GCM10007977_024000</name>
</gene>
<evidence type="ECO:0000313" key="1">
    <source>
        <dbReference type="EMBL" id="GGM22035.1"/>
    </source>
</evidence>
<protein>
    <recommendedName>
        <fullName evidence="3">Antitoxin</fullName>
    </recommendedName>
</protein>
<sequence length="79" mass="8852">MTTQIAVRLPDEIVEYVDALVAAGAARSRAAVVLRALERDRQEHMAERDARIYAALQGDDRDDFDGMASWSVRQSMDID</sequence>
<reference evidence="1" key="2">
    <citation type="submission" date="2020-09" db="EMBL/GenBank/DDBJ databases">
        <authorList>
            <person name="Sun Q."/>
            <person name="Ohkuma M."/>
        </authorList>
    </citation>
    <scope>NUCLEOTIDE SEQUENCE</scope>
    <source>
        <strain evidence="1">JCM 19831</strain>
    </source>
</reference>
<organism evidence="1 2">
    <name type="scientific">Dactylosporangium sucinum</name>
    <dbReference type="NCBI Taxonomy" id="1424081"/>
    <lineage>
        <taxon>Bacteria</taxon>
        <taxon>Bacillati</taxon>
        <taxon>Actinomycetota</taxon>
        <taxon>Actinomycetes</taxon>
        <taxon>Micromonosporales</taxon>
        <taxon>Micromonosporaceae</taxon>
        <taxon>Dactylosporangium</taxon>
    </lineage>
</organism>
<proteinExistence type="predicted"/>
<reference evidence="1" key="1">
    <citation type="journal article" date="2014" name="Int. J. Syst. Evol. Microbiol.">
        <title>Complete genome sequence of Corynebacterium casei LMG S-19264T (=DSM 44701T), isolated from a smear-ripened cheese.</title>
        <authorList>
            <consortium name="US DOE Joint Genome Institute (JGI-PGF)"/>
            <person name="Walter F."/>
            <person name="Albersmeier A."/>
            <person name="Kalinowski J."/>
            <person name="Ruckert C."/>
        </authorList>
    </citation>
    <scope>NUCLEOTIDE SEQUENCE</scope>
    <source>
        <strain evidence="1">JCM 19831</strain>
    </source>
</reference>
<dbReference type="RefSeq" id="WP_190249845.1">
    <property type="nucleotide sequence ID" value="NZ_BMPI01000009.1"/>
</dbReference>
<evidence type="ECO:0000313" key="2">
    <source>
        <dbReference type="Proteomes" id="UP000642070"/>
    </source>
</evidence>